<reference evidence="1" key="1">
    <citation type="journal article" date="2022" name="Front. Microbiol.">
        <title>Mirubactin C rescues the lethal effect of cell wall biosynthesis mutations in Bacillus subtilis.</title>
        <authorList>
            <person name="Kepplinger B."/>
            <person name="Wen X."/>
            <person name="Tyler A.R."/>
            <person name="Kim B.Y."/>
            <person name="Brown J."/>
            <person name="Banks P."/>
            <person name="Dashti Y."/>
            <person name="Mackenzie E.S."/>
            <person name="Wills C."/>
            <person name="Kawai Y."/>
            <person name="Waldron K.J."/>
            <person name="Allenby N.E.E."/>
            <person name="Wu L.J."/>
            <person name="Hall M.J."/>
            <person name="Errington J."/>
        </authorList>
    </citation>
    <scope>NUCLEOTIDE SEQUENCE</scope>
    <source>
        <strain evidence="1">MDA8-470</strain>
    </source>
</reference>
<dbReference type="Pfam" id="PF13646">
    <property type="entry name" value="HEAT_2"/>
    <property type="match status" value="1"/>
</dbReference>
<dbReference type="InterPro" id="IPR011989">
    <property type="entry name" value="ARM-like"/>
</dbReference>
<gene>
    <name evidence="1" type="ORF">NEH16_14145</name>
</gene>
<evidence type="ECO:0000313" key="2">
    <source>
        <dbReference type="Proteomes" id="UP001164963"/>
    </source>
</evidence>
<proteinExistence type="predicted"/>
<dbReference type="RefSeq" id="WP_265542574.1">
    <property type="nucleotide sequence ID" value="NZ_CP098740.1"/>
</dbReference>
<keyword evidence="2" id="KW-1185">Reference proteome</keyword>
<evidence type="ECO:0000313" key="1">
    <source>
        <dbReference type="EMBL" id="UZK55124.1"/>
    </source>
</evidence>
<dbReference type="Gene3D" id="1.25.10.10">
    <property type="entry name" value="Leucine-rich Repeat Variant"/>
    <property type="match status" value="1"/>
</dbReference>
<dbReference type="Proteomes" id="UP001164963">
    <property type="component" value="Chromosome"/>
</dbReference>
<dbReference type="EMBL" id="CP098740">
    <property type="protein sequence ID" value="UZK55124.1"/>
    <property type="molecule type" value="Genomic_DNA"/>
</dbReference>
<dbReference type="SUPFAM" id="SSF48371">
    <property type="entry name" value="ARM repeat"/>
    <property type="match status" value="1"/>
</dbReference>
<dbReference type="InterPro" id="IPR016024">
    <property type="entry name" value="ARM-type_fold"/>
</dbReference>
<name>A0ABY6PT41_9ACTN</name>
<protein>
    <submittedName>
        <fullName evidence="1">HEAT repeat domain-containing protein</fullName>
    </submittedName>
</protein>
<accession>A0ABY6PT41</accession>
<sequence length="121" mass="12485">MAAASSPSWEGRARAGRDLAAFAEVPEVAEALVRLLLDAEDTAVTRRTAEALARAGSVAAVRALARAVAGADDGQADWLETGVLDAEAPDLAAACAALARDREEAVRRGAAEVMVWVGDRS</sequence>
<organism evidence="1 2">
    <name type="scientific">Streptomyces drozdowiczii</name>
    <dbReference type="NCBI Taxonomy" id="202862"/>
    <lineage>
        <taxon>Bacteria</taxon>
        <taxon>Bacillati</taxon>
        <taxon>Actinomycetota</taxon>
        <taxon>Actinomycetes</taxon>
        <taxon>Kitasatosporales</taxon>
        <taxon>Streptomycetaceae</taxon>
        <taxon>Streptomyces</taxon>
    </lineage>
</organism>